<dbReference type="PANTHER" id="PTHR15364:SF0">
    <property type="entry name" value="2'-DEOXYNUCLEOSIDE 5'-PHOSPHATE N-HYDROLASE 1"/>
    <property type="match status" value="1"/>
</dbReference>
<evidence type="ECO:0000313" key="6">
    <source>
        <dbReference type="EMBL" id="CAB4995565.1"/>
    </source>
</evidence>
<organism evidence="6">
    <name type="scientific">freshwater metagenome</name>
    <dbReference type="NCBI Taxonomy" id="449393"/>
    <lineage>
        <taxon>unclassified sequences</taxon>
        <taxon>metagenomes</taxon>
        <taxon>ecological metagenomes</taxon>
    </lineage>
</organism>
<dbReference type="InterPro" id="IPR051239">
    <property type="entry name" value="2'-dNMP_N-hydrolase"/>
</dbReference>
<dbReference type="GO" id="GO:0070694">
    <property type="term" value="F:5-hydroxymethyl-dUMP N-hydrolase activity"/>
    <property type="evidence" value="ECO:0007669"/>
    <property type="project" value="TreeGrafter"/>
</dbReference>
<dbReference type="EMBL" id="CAEZYF010000012">
    <property type="protein sequence ID" value="CAB4729243.1"/>
    <property type="molecule type" value="Genomic_DNA"/>
</dbReference>
<protein>
    <submittedName>
        <fullName evidence="6">Unannotated protein</fullName>
    </submittedName>
</protein>
<evidence type="ECO:0000313" key="2">
    <source>
        <dbReference type="EMBL" id="CAB4729243.1"/>
    </source>
</evidence>
<dbReference type="AlphaFoldDB" id="A0A6J7NTE7"/>
<dbReference type="EMBL" id="CAFBMT010000004">
    <property type="protein sequence ID" value="CAB4921049.1"/>
    <property type="molecule type" value="Genomic_DNA"/>
</dbReference>
<dbReference type="EMBL" id="CAESGF010000004">
    <property type="protein sequence ID" value="CAB4363190.1"/>
    <property type="molecule type" value="Genomic_DNA"/>
</dbReference>
<evidence type="ECO:0000313" key="3">
    <source>
        <dbReference type="EMBL" id="CAB4823984.1"/>
    </source>
</evidence>
<dbReference type="EMBL" id="CAFBIY010000001">
    <property type="protein sequence ID" value="CAB4845854.1"/>
    <property type="molecule type" value="Genomic_DNA"/>
</dbReference>
<dbReference type="SUPFAM" id="SSF52309">
    <property type="entry name" value="N-(deoxy)ribosyltransferase-like"/>
    <property type="match status" value="1"/>
</dbReference>
<dbReference type="PANTHER" id="PTHR15364">
    <property type="entry name" value="2'-DEOXYNUCLEOSIDE 5'-PHOSPHATE N-HYDROLASE 1"/>
    <property type="match status" value="1"/>
</dbReference>
<evidence type="ECO:0000313" key="5">
    <source>
        <dbReference type="EMBL" id="CAB4921049.1"/>
    </source>
</evidence>
<dbReference type="InterPro" id="IPR007710">
    <property type="entry name" value="Nucleoside_deoxyribTrfase"/>
</dbReference>
<accession>A0A6J7NTE7</accession>
<dbReference type="Pfam" id="PF05014">
    <property type="entry name" value="Nuc_deoxyrib_tr"/>
    <property type="match status" value="1"/>
</dbReference>
<evidence type="ECO:0000313" key="1">
    <source>
        <dbReference type="EMBL" id="CAB4363190.1"/>
    </source>
</evidence>
<dbReference type="EMBL" id="CAFAAV010000117">
    <property type="protein sequence ID" value="CAB4823984.1"/>
    <property type="molecule type" value="Genomic_DNA"/>
</dbReference>
<evidence type="ECO:0000313" key="4">
    <source>
        <dbReference type="EMBL" id="CAB4845854.1"/>
    </source>
</evidence>
<dbReference type="EMBL" id="CAFBOL010000046">
    <property type="protein sequence ID" value="CAB4995565.1"/>
    <property type="molecule type" value="Genomic_DNA"/>
</dbReference>
<reference evidence="6" key="1">
    <citation type="submission" date="2020-05" db="EMBL/GenBank/DDBJ databases">
        <authorList>
            <person name="Chiriac C."/>
            <person name="Salcher M."/>
            <person name="Ghai R."/>
            <person name="Kavagutti S V."/>
        </authorList>
    </citation>
    <scope>NUCLEOTIDE SEQUENCE</scope>
</reference>
<proteinExistence type="predicted"/>
<sequence length="142" mass="16415">MTELRAYVAGPLFDEGERYWIETIDRLVAEAGFITFLPHRDNPPKDRFNVRQIFENDKRGIDTCDVVVANLNGIITDDGTAWELGYAYATGKHLIGMHTDWRKRFDHEVVNLMLECSLHRMVHSLDELKVGLAEFRQHRLGS</sequence>
<gene>
    <name evidence="2" type="ORF">UFOPK2656_01986</name>
    <name evidence="3" type="ORF">UFOPK3099_01556</name>
    <name evidence="4" type="ORF">UFOPK3267_00007</name>
    <name evidence="5" type="ORF">UFOPK3651_00854</name>
    <name evidence="6" type="ORF">UFOPK3931_01771</name>
    <name evidence="1" type="ORF">UFOPK4189_00971</name>
</gene>
<dbReference type="Gene3D" id="3.40.50.450">
    <property type="match status" value="1"/>
</dbReference>
<dbReference type="GO" id="GO:0009159">
    <property type="term" value="P:deoxyribonucleoside monophosphate catabolic process"/>
    <property type="evidence" value="ECO:0007669"/>
    <property type="project" value="TreeGrafter"/>
</dbReference>
<name>A0A6J7NTE7_9ZZZZ</name>